<name>A0A238JS26_9RHOB</name>
<dbReference type="GO" id="GO:0016491">
    <property type="term" value="F:oxidoreductase activity"/>
    <property type="evidence" value="ECO:0007669"/>
    <property type="project" value="UniProtKB-KW"/>
</dbReference>
<dbReference type="SUPFAM" id="SSF47616">
    <property type="entry name" value="GST C-terminal domain-like"/>
    <property type="match status" value="1"/>
</dbReference>
<dbReference type="InterPro" id="IPR004045">
    <property type="entry name" value="Glutathione_S-Trfase_N"/>
</dbReference>
<evidence type="ECO:0000313" key="4">
    <source>
        <dbReference type="Proteomes" id="UP000203464"/>
    </source>
</evidence>
<dbReference type="InterPro" id="IPR010987">
    <property type="entry name" value="Glutathione-S-Trfase_C-like"/>
</dbReference>
<dbReference type="Gene3D" id="3.40.30.10">
    <property type="entry name" value="Glutaredoxin"/>
    <property type="match status" value="1"/>
</dbReference>
<dbReference type="CDD" id="cd03057">
    <property type="entry name" value="GST_N_Beta"/>
    <property type="match status" value="1"/>
</dbReference>
<evidence type="ECO:0000259" key="1">
    <source>
        <dbReference type="PROSITE" id="PS50404"/>
    </source>
</evidence>
<keyword evidence="3" id="KW-0560">Oxidoreductase</keyword>
<dbReference type="PROSITE" id="PS50404">
    <property type="entry name" value="GST_NTER"/>
    <property type="match status" value="1"/>
</dbReference>
<evidence type="ECO:0000313" key="3">
    <source>
        <dbReference type="EMBL" id="SMX32652.1"/>
    </source>
</evidence>
<reference evidence="4" key="1">
    <citation type="submission" date="2017-05" db="EMBL/GenBank/DDBJ databases">
        <authorList>
            <person name="Rodrigo-Torres L."/>
            <person name="Arahal R. D."/>
            <person name="Lucena T."/>
        </authorList>
    </citation>
    <scope>NUCLEOTIDE SEQUENCE [LARGE SCALE GENOMIC DNA]</scope>
    <source>
        <strain evidence="4">CECT 8868</strain>
    </source>
</reference>
<sequence>MKPWLAINQLGKDISLKLVDVLNGEQKSASYLAVNPKGVVPFLVTADGEGIGESNAILWYLAEGTHLMPQTAQARAEALQWMFFEQTKLEPFIAPARFFSFIVPQERDAHHDEIIAWQEGARPGLAQLDDHLAKRRFILEQGYSVADIAVFGYVHVLQEAGLDIVETPNIARWIEDVSKTENFCSLDELSSHTLRAA</sequence>
<organism evidence="3 4">
    <name type="scientific">Octadecabacter ascidiaceicola</name>
    <dbReference type="NCBI Taxonomy" id="1655543"/>
    <lineage>
        <taxon>Bacteria</taxon>
        <taxon>Pseudomonadati</taxon>
        <taxon>Pseudomonadota</taxon>
        <taxon>Alphaproteobacteria</taxon>
        <taxon>Rhodobacterales</taxon>
        <taxon>Roseobacteraceae</taxon>
        <taxon>Octadecabacter</taxon>
    </lineage>
</organism>
<dbReference type="SFLD" id="SFLDG00358">
    <property type="entry name" value="Main_(cytGST)"/>
    <property type="match status" value="1"/>
</dbReference>
<dbReference type="SFLD" id="SFLDS00019">
    <property type="entry name" value="Glutathione_Transferase_(cytos"/>
    <property type="match status" value="1"/>
</dbReference>
<protein>
    <submittedName>
        <fullName evidence="3">Disulfide-bond oxidoreductase YfcG</fullName>
        <ecNumber evidence="3">1.8.4.-</ecNumber>
    </submittedName>
</protein>
<gene>
    <name evidence="3" type="primary">yfcG_1</name>
    <name evidence="3" type="ORF">OCA8868_00789</name>
</gene>
<dbReference type="EC" id="1.8.4.-" evidence="3"/>
<dbReference type="EMBL" id="FXYD01000001">
    <property type="protein sequence ID" value="SMX32652.1"/>
    <property type="molecule type" value="Genomic_DNA"/>
</dbReference>
<dbReference type="Proteomes" id="UP000203464">
    <property type="component" value="Unassembled WGS sequence"/>
</dbReference>
<accession>A0A238JS26</accession>
<proteinExistence type="predicted"/>
<evidence type="ECO:0000259" key="2">
    <source>
        <dbReference type="PROSITE" id="PS50405"/>
    </source>
</evidence>
<keyword evidence="4" id="KW-1185">Reference proteome</keyword>
<dbReference type="AlphaFoldDB" id="A0A238JS26"/>
<dbReference type="PANTHER" id="PTHR44051">
    <property type="entry name" value="GLUTATHIONE S-TRANSFERASE-RELATED"/>
    <property type="match status" value="1"/>
</dbReference>
<dbReference type="InterPro" id="IPR036249">
    <property type="entry name" value="Thioredoxin-like_sf"/>
</dbReference>
<feature type="domain" description="GST C-terminal" evidence="2">
    <location>
        <begin position="71"/>
        <end position="197"/>
    </location>
</feature>
<dbReference type="Pfam" id="PF13410">
    <property type="entry name" value="GST_C_2"/>
    <property type="match status" value="1"/>
</dbReference>
<feature type="domain" description="GST N-terminal" evidence="1">
    <location>
        <begin position="1"/>
        <end position="69"/>
    </location>
</feature>
<dbReference type="SUPFAM" id="SSF52833">
    <property type="entry name" value="Thioredoxin-like"/>
    <property type="match status" value="1"/>
</dbReference>
<dbReference type="PANTHER" id="PTHR44051:SF2">
    <property type="entry name" value="HYPOTHETICAL GLUTATHIONE S-TRANSFERASE LIKE PROTEIN"/>
    <property type="match status" value="1"/>
</dbReference>
<dbReference type="PROSITE" id="PS50405">
    <property type="entry name" value="GST_CTER"/>
    <property type="match status" value="1"/>
</dbReference>
<dbReference type="InterPro" id="IPR040079">
    <property type="entry name" value="Glutathione_S-Trfase"/>
</dbReference>
<dbReference type="InterPro" id="IPR036282">
    <property type="entry name" value="Glutathione-S-Trfase_C_sf"/>
</dbReference>
<dbReference type="Pfam" id="PF13409">
    <property type="entry name" value="GST_N_2"/>
    <property type="match status" value="1"/>
</dbReference>
<dbReference type="Gene3D" id="1.20.1050.10">
    <property type="match status" value="1"/>
</dbReference>